<keyword evidence="5" id="KW-1185">Reference proteome</keyword>
<dbReference type="InterPro" id="IPR015424">
    <property type="entry name" value="PyrdxlP-dep_Trfase"/>
</dbReference>
<accession>A0ABU2VU83</accession>
<dbReference type="Gene3D" id="3.90.1150.10">
    <property type="entry name" value="Aspartate Aminotransferase, domain 1"/>
    <property type="match status" value="1"/>
</dbReference>
<proteinExistence type="predicted"/>
<dbReference type="SUPFAM" id="SSF53383">
    <property type="entry name" value="PLP-dependent transferases"/>
    <property type="match status" value="1"/>
</dbReference>
<dbReference type="PANTHER" id="PTHR42684:SF17">
    <property type="entry name" value="ADENOSYLMETHIONINE-8-AMINO-7-OXONONANOATE AMINOTRANSFERASE"/>
    <property type="match status" value="1"/>
</dbReference>
<dbReference type="EMBL" id="JAVREZ010000602">
    <property type="protein sequence ID" value="MDT0488864.1"/>
    <property type="molecule type" value="Genomic_DNA"/>
</dbReference>
<evidence type="ECO:0000313" key="5">
    <source>
        <dbReference type="Proteomes" id="UP001183824"/>
    </source>
</evidence>
<comment type="caution">
    <text evidence="4">The sequence shown here is derived from an EMBL/GenBank/DDBJ whole genome shotgun (WGS) entry which is preliminary data.</text>
</comment>
<dbReference type="Gene3D" id="3.40.640.10">
    <property type="entry name" value="Type I PLP-dependent aspartate aminotransferase-like (Major domain)"/>
    <property type="match status" value="1"/>
</dbReference>
<dbReference type="Proteomes" id="UP001183824">
    <property type="component" value="Unassembled WGS sequence"/>
</dbReference>
<dbReference type="Pfam" id="PF00202">
    <property type="entry name" value="Aminotran_3"/>
    <property type="match status" value="1"/>
</dbReference>
<evidence type="ECO:0000313" key="4">
    <source>
        <dbReference type="EMBL" id="MDT0488864.1"/>
    </source>
</evidence>
<dbReference type="InterPro" id="IPR015421">
    <property type="entry name" value="PyrdxlP-dep_Trfase_major"/>
</dbReference>
<dbReference type="GO" id="GO:0008483">
    <property type="term" value="F:transaminase activity"/>
    <property type="evidence" value="ECO:0007669"/>
    <property type="project" value="UniProtKB-KW"/>
</dbReference>
<evidence type="ECO:0000256" key="3">
    <source>
        <dbReference type="ARBA" id="ARBA00022898"/>
    </source>
</evidence>
<evidence type="ECO:0000256" key="2">
    <source>
        <dbReference type="ARBA" id="ARBA00022679"/>
    </source>
</evidence>
<protein>
    <submittedName>
        <fullName evidence="4">Aminotransferase class III-fold pyridoxal phosphate-dependent enzyme</fullName>
    </submittedName>
</protein>
<dbReference type="InterPro" id="IPR015422">
    <property type="entry name" value="PyrdxlP-dep_Trfase_small"/>
</dbReference>
<feature type="non-terminal residue" evidence="4">
    <location>
        <position position="1"/>
    </location>
</feature>
<keyword evidence="2" id="KW-0808">Transferase</keyword>
<dbReference type="RefSeq" id="WP_311721239.1">
    <property type="nucleotide sequence ID" value="NZ_JAVREZ010000602.1"/>
</dbReference>
<organism evidence="4 5">
    <name type="scientific">Streptomyces doebereineriae</name>
    <dbReference type="NCBI Taxonomy" id="3075528"/>
    <lineage>
        <taxon>Bacteria</taxon>
        <taxon>Bacillati</taxon>
        <taxon>Actinomycetota</taxon>
        <taxon>Actinomycetes</taxon>
        <taxon>Kitasatosporales</taxon>
        <taxon>Streptomycetaceae</taxon>
        <taxon>Streptomyces</taxon>
    </lineage>
</organism>
<reference evidence="5" key="1">
    <citation type="submission" date="2023-07" db="EMBL/GenBank/DDBJ databases">
        <title>30 novel species of actinomycetes from the DSMZ collection.</title>
        <authorList>
            <person name="Nouioui I."/>
        </authorList>
    </citation>
    <scope>NUCLEOTIDE SEQUENCE [LARGE SCALE GENOMIC DNA]</scope>
    <source>
        <strain evidence="5">DSM 41640</strain>
    </source>
</reference>
<keyword evidence="3" id="KW-0663">Pyridoxal phosphate</keyword>
<sequence length="127" mass="14370">VTPDFLCLAKGLTGGYLPLAATLTHQRIFDSFLGSYQDKKTFFHGHSYTGNPLGCAAALANLEIFDQEKTIQTIAQRGMDLEVMLQRFWKLPQVGDVRRVGLIAGIELVKDWKTRKPYPWEKRLGML</sequence>
<feature type="non-terminal residue" evidence="4">
    <location>
        <position position="127"/>
    </location>
</feature>
<dbReference type="InterPro" id="IPR005814">
    <property type="entry name" value="Aminotrans_3"/>
</dbReference>
<evidence type="ECO:0000256" key="1">
    <source>
        <dbReference type="ARBA" id="ARBA00022576"/>
    </source>
</evidence>
<name>A0ABU2VU83_9ACTN</name>
<keyword evidence="1 4" id="KW-0032">Aminotransferase</keyword>
<dbReference type="PANTHER" id="PTHR42684">
    <property type="entry name" value="ADENOSYLMETHIONINE-8-AMINO-7-OXONONANOATE AMINOTRANSFERASE"/>
    <property type="match status" value="1"/>
</dbReference>
<gene>
    <name evidence="4" type="ORF">RNB18_53465</name>
</gene>